<name>A0AAV0VXF6_9HEMI</name>
<evidence type="ECO:0000313" key="2">
    <source>
        <dbReference type="Proteomes" id="UP001160148"/>
    </source>
</evidence>
<sequence>MVHPPPPSHSIIRASPSLMADGAVCTSTTTFNTNLLRRVCHKRHRHREALHQCTRKILFSYSDYDRNPQISRHQAARREEDKKPGFGVGVKFDRINIKHGTQIMFQCIQCSCW</sequence>
<reference evidence="1 2" key="1">
    <citation type="submission" date="2023-01" db="EMBL/GenBank/DDBJ databases">
        <authorList>
            <person name="Whitehead M."/>
        </authorList>
    </citation>
    <scope>NUCLEOTIDE SEQUENCE [LARGE SCALE GENOMIC DNA]</scope>
</reference>
<proteinExistence type="predicted"/>
<gene>
    <name evidence="1" type="ORF">MEUPH1_LOCUS4219</name>
</gene>
<dbReference type="Proteomes" id="UP001160148">
    <property type="component" value="Unassembled WGS sequence"/>
</dbReference>
<evidence type="ECO:0000313" key="1">
    <source>
        <dbReference type="EMBL" id="CAI6347428.1"/>
    </source>
</evidence>
<keyword evidence="2" id="KW-1185">Reference proteome</keyword>
<accession>A0AAV0VXF6</accession>
<organism evidence="1 2">
    <name type="scientific">Macrosiphum euphorbiae</name>
    <name type="common">potato aphid</name>
    <dbReference type="NCBI Taxonomy" id="13131"/>
    <lineage>
        <taxon>Eukaryota</taxon>
        <taxon>Metazoa</taxon>
        <taxon>Ecdysozoa</taxon>
        <taxon>Arthropoda</taxon>
        <taxon>Hexapoda</taxon>
        <taxon>Insecta</taxon>
        <taxon>Pterygota</taxon>
        <taxon>Neoptera</taxon>
        <taxon>Paraneoptera</taxon>
        <taxon>Hemiptera</taxon>
        <taxon>Sternorrhyncha</taxon>
        <taxon>Aphidomorpha</taxon>
        <taxon>Aphidoidea</taxon>
        <taxon>Aphididae</taxon>
        <taxon>Macrosiphini</taxon>
        <taxon>Macrosiphum</taxon>
    </lineage>
</organism>
<protein>
    <submittedName>
        <fullName evidence="1">Uncharacterized protein</fullName>
    </submittedName>
</protein>
<dbReference type="AlphaFoldDB" id="A0AAV0VXF6"/>
<comment type="caution">
    <text evidence="1">The sequence shown here is derived from an EMBL/GenBank/DDBJ whole genome shotgun (WGS) entry which is preliminary data.</text>
</comment>
<dbReference type="EMBL" id="CARXXK010000001">
    <property type="protein sequence ID" value="CAI6347428.1"/>
    <property type="molecule type" value="Genomic_DNA"/>
</dbReference>